<evidence type="ECO:0000256" key="6">
    <source>
        <dbReference type="SAM" id="Phobius"/>
    </source>
</evidence>
<dbReference type="InterPro" id="IPR001829">
    <property type="entry name" value="Pili_assmbl_chaperone_bac"/>
</dbReference>
<keyword evidence="6" id="KW-0472">Membrane</keyword>
<keyword evidence="5" id="KW-0143">Chaperone</keyword>
<keyword evidence="4" id="KW-0574">Periplasm</keyword>
<dbReference type="InterPro" id="IPR016147">
    <property type="entry name" value="Pili_assmbl_chaperone_N"/>
</dbReference>
<dbReference type="SUPFAM" id="SSF49584">
    <property type="entry name" value="Periplasmic chaperone C-domain"/>
    <property type="match status" value="1"/>
</dbReference>
<evidence type="ECO:0000259" key="8">
    <source>
        <dbReference type="Pfam" id="PF02753"/>
    </source>
</evidence>
<keyword evidence="3" id="KW-0732">Signal</keyword>
<dbReference type="Gene3D" id="2.60.40.10">
    <property type="entry name" value="Immunoglobulins"/>
    <property type="match status" value="2"/>
</dbReference>
<dbReference type="Proteomes" id="UP000001702">
    <property type="component" value="Chromosome"/>
</dbReference>
<dbReference type="Pfam" id="PF00345">
    <property type="entry name" value="PapD_N"/>
    <property type="match status" value="1"/>
</dbReference>
<evidence type="ECO:0000256" key="1">
    <source>
        <dbReference type="ARBA" id="ARBA00004418"/>
    </source>
</evidence>
<dbReference type="AlphaFoldDB" id="D4GC84"/>
<evidence type="ECO:0000256" key="2">
    <source>
        <dbReference type="ARBA" id="ARBA00007399"/>
    </source>
</evidence>
<evidence type="ECO:0000256" key="4">
    <source>
        <dbReference type="ARBA" id="ARBA00022764"/>
    </source>
</evidence>
<protein>
    <submittedName>
        <fullName evidence="9">FimB</fullName>
    </submittedName>
</protein>
<dbReference type="SUPFAM" id="SSF49354">
    <property type="entry name" value="PapD-like"/>
    <property type="match status" value="1"/>
</dbReference>
<dbReference type="InterPro" id="IPR013783">
    <property type="entry name" value="Ig-like_fold"/>
</dbReference>
<accession>D4GC84</accession>
<reference evidence="9 10" key="1">
    <citation type="journal article" date="2010" name="J. Bacteriol.">
        <title>Genome sequence of Pantoea ananatis LMG20103, the causative agent of Eucalyptus blight and dieback.</title>
        <authorList>
            <person name="De Maayer P."/>
            <person name="Chan W.Y."/>
            <person name="Venter S.N."/>
            <person name="Toth I.K."/>
            <person name="Birch P.R."/>
            <person name="Joubert F."/>
            <person name="Coutinho T.A."/>
        </authorList>
    </citation>
    <scope>NUCLEOTIDE SEQUENCE [LARGE SCALE GENOMIC DNA]</scope>
    <source>
        <strain evidence="9 10">LMG 20103</strain>
    </source>
</reference>
<keyword evidence="6" id="KW-1133">Transmembrane helix</keyword>
<dbReference type="STRING" id="706191.PANA_1520"/>
<dbReference type="PANTHER" id="PTHR30251:SF7">
    <property type="entry name" value="FIMBRIAE CHAPARONE"/>
    <property type="match status" value="1"/>
</dbReference>
<feature type="transmembrane region" description="Helical" evidence="6">
    <location>
        <begin position="21"/>
        <end position="43"/>
    </location>
</feature>
<dbReference type="InterPro" id="IPR008962">
    <property type="entry name" value="PapD-like_sf"/>
</dbReference>
<dbReference type="InterPro" id="IPR016148">
    <property type="entry name" value="Pili_assmbl_chaperone_C"/>
</dbReference>
<gene>
    <name evidence="9" type="primary">fimB</name>
    <name evidence="9" type="ordered locus">PANA_1520</name>
</gene>
<dbReference type="eggNOG" id="COG3121">
    <property type="taxonomic scope" value="Bacteria"/>
</dbReference>
<dbReference type="Pfam" id="PF02753">
    <property type="entry name" value="PapD_C"/>
    <property type="match status" value="1"/>
</dbReference>
<dbReference type="InterPro" id="IPR036316">
    <property type="entry name" value="Pili_assmbl_chap_C_dom_sf"/>
</dbReference>
<feature type="domain" description="Pili assembly chaperone N-terminal" evidence="7">
    <location>
        <begin position="43"/>
        <end position="166"/>
    </location>
</feature>
<comment type="subcellular location">
    <subcellularLocation>
        <location evidence="1">Periplasm</location>
    </subcellularLocation>
</comment>
<feature type="domain" description="Pili assembly chaperone C-terminal" evidence="8">
    <location>
        <begin position="190"/>
        <end position="244"/>
    </location>
</feature>
<name>D4GC84_PANAM</name>
<dbReference type="GO" id="GO:0030288">
    <property type="term" value="C:outer membrane-bounded periplasmic space"/>
    <property type="evidence" value="ECO:0007669"/>
    <property type="project" value="InterPro"/>
</dbReference>
<dbReference type="EMBL" id="CP001875">
    <property type="protein sequence ID" value="ADD76687.1"/>
    <property type="molecule type" value="Genomic_DNA"/>
</dbReference>
<evidence type="ECO:0000259" key="7">
    <source>
        <dbReference type="Pfam" id="PF00345"/>
    </source>
</evidence>
<evidence type="ECO:0000256" key="3">
    <source>
        <dbReference type="ARBA" id="ARBA00022729"/>
    </source>
</evidence>
<keyword evidence="6" id="KW-0812">Transmembrane</keyword>
<dbReference type="PRINTS" id="PR00969">
    <property type="entry name" value="CHAPERONPILI"/>
</dbReference>
<dbReference type="InterPro" id="IPR050643">
    <property type="entry name" value="Periplasmic_pilus_chap"/>
</dbReference>
<sequence length="257" mass="28658">MKPFPDRSLLQEPSMLSYRSLLVFSRFMLLSMFMLPGVNLAAVNIDKTRIVFNAGDTAQSVNLINKAESPAIVQIWTDEGDIHLSPDKSKTPVMVVPPVLKMMPGEMRSLRLMLTSRTGLNTDKENLYWLNIYQIPALTRTSGNAARKVVLPLRLRLKVFVRPAGLSAPQTKDAQKLRFIQHDRALRIMNPAPWFTSMNAEVANEVLKDIMIAPFSSITIPVKAGLHAGDNIHYEVIDDQGNASRYQSSIEPQTASG</sequence>
<dbReference type="PANTHER" id="PTHR30251">
    <property type="entry name" value="PILUS ASSEMBLY CHAPERONE"/>
    <property type="match status" value="1"/>
</dbReference>
<evidence type="ECO:0000313" key="10">
    <source>
        <dbReference type="Proteomes" id="UP000001702"/>
    </source>
</evidence>
<comment type="similarity">
    <text evidence="2">Belongs to the periplasmic pilus chaperone family.</text>
</comment>
<dbReference type="KEGG" id="pam:PANA_1520"/>
<keyword evidence="10" id="KW-1185">Reference proteome</keyword>
<dbReference type="HOGENOM" id="CLU_070768_0_0_6"/>
<organism evidence="9 10">
    <name type="scientific">Pantoea ananatis (strain LMG 20103)</name>
    <dbReference type="NCBI Taxonomy" id="706191"/>
    <lineage>
        <taxon>Bacteria</taxon>
        <taxon>Pseudomonadati</taxon>
        <taxon>Pseudomonadota</taxon>
        <taxon>Gammaproteobacteria</taxon>
        <taxon>Enterobacterales</taxon>
        <taxon>Erwiniaceae</taxon>
        <taxon>Pantoea</taxon>
    </lineage>
</organism>
<proteinExistence type="inferred from homology"/>
<evidence type="ECO:0000256" key="5">
    <source>
        <dbReference type="ARBA" id="ARBA00023186"/>
    </source>
</evidence>
<evidence type="ECO:0000313" key="9">
    <source>
        <dbReference type="EMBL" id="ADD76687.1"/>
    </source>
</evidence>
<dbReference type="GO" id="GO:0071555">
    <property type="term" value="P:cell wall organization"/>
    <property type="evidence" value="ECO:0007669"/>
    <property type="project" value="InterPro"/>
</dbReference>
<dbReference type="NCBIfam" id="NF011782">
    <property type="entry name" value="PRK15246.1"/>
    <property type="match status" value="1"/>
</dbReference>